<dbReference type="GO" id="GO:0004731">
    <property type="term" value="F:purine-nucleoside phosphorylase activity"/>
    <property type="evidence" value="ECO:0007669"/>
    <property type="project" value="UniProtKB-EC"/>
</dbReference>
<feature type="binding site" evidence="6">
    <location>
        <position position="119"/>
    </location>
    <ligand>
        <name>phosphate</name>
        <dbReference type="ChEBI" id="CHEBI:43474"/>
    </ligand>
</feature>
<keyword evidence="3 5" id="KW-0328">Glycosyltransferase</keyword>
<feature type="binding site" evidence="6">
    <location>
        <position position="66"/>
    </location>
    <ligand>
        <name>phosphate</name>
        <dbReference type="ChEBI" id="CHEBI:43474"/>
    </ligand>
</feature>
<dbReference type="InterPro" id="IPR000845">
    <property type="entry name" value="Nucleoside_phosphorylase_d"/>
</dbReference>
<comment type="pathway">
    <text evidence="1 5">Purine metabolism; purine nucleoside salvage.</text>
</comment>
<evidence type="ECO:0000313" key="9">
    <source>
        <dbReference type="Proteomes" id="UP000032430"/>
    </source>
</evidence>
<keyword evidence="4 5" id="KW-0808">Transferase</keyword>
<dbReference type="STRING" id="1212491.LFA_1382"/>
<evidence type="ECO:0000256" key="6">
    <source>
        <dbReference type="PIRSR" id="PIRSR000477-2"/>
    </source>
</evidence>
<dbReference type="EMBL" id="LN614827">
    <property type="protein sequence ID" value="CEG56803.1"/>
    <property type="molecule type" value="Genomic_DNA"/>
</dbReference>
<dbReference type="CDD" id="cd09009">
    <property type="entry name" value="PNP-EcPNPII_like"/>
    <property type="match status" value="1"/>
</dbReference>
<dbReference type="InterPro" id="IPR011268">
    <property type="entry name" value="Purine_phosphorylase"/>
</dbReference>
<evidence type="ECO:0000256" key="2">
    <source>
        <dbReference type="ARBA" id="ARBA00006751"/>
    </source>
</evidence>
<dbReference type="AlphaFoldDB" id="A0A098G2W9"/>
<dbReference type="Gene3D" id="3.40.50.1580">
    <property type="entry name" value="Nucleoside phosphorylase domain"/>
    <property type="match status" value="1"/>
</dbReference>
<dbReference type="InterPro" id="IPR011270">
    <property type="entry name" value="Pur_Nuc_Pase_Ino/Guo-sp"/>
</dbReference>
<dbReference type="InterPro" id="IPR035994">
    <property type="entry name" value="Nucleoside_phosphorylase_sf"/>
</dbReference>
<dbReference type="NCBIfam" id="NF006054">
    <property type="entry name" value="PRK08202.1"/>
    <property type="match status" value="1"/>
</dbReference>
<reference evidence="9" key="1">
    <citation type="submission" date="2014-09" db="EMBL/GenBank/DDBJ databases">
        <authorList>
            <person name="Gomez-Valero L."/>
        </authorList>
    </citation>
    <scope>NUCLEOTIDE SEQUENCE [LARGE SCALE GENOMIC DNA]</scope>
    <source>
        <strain evidence="9">ATCC700992</strain>
    </source>
</reference>
<dbReference type="NCBIfam" id="TIGR01700">
    <property type="entry name" value="PNPH"/>
    <property type="match status" value="1"/>
</dbReference>
<dbReference type="Pfam" id="PF01048">
    <property type="entry name" value="PNP_UDP_1"/>
    <property type="match status" value="1"/>
</dbReference>
<feature type="binding site" evidence="6">
    <location>
        <position position="241"/>
    </location>
    <ligand>
        <name>a purine D-ribonucleoside</name>
        <dbReference type="ChEBI" id="CHEBI:142355"/>
    </ligand>
</feature>
<dbReference type="NCBIfam" id="TIGR01697">
    <property type="entry name" value="PNPH-PUNA-XAPA"/>
    <property type="match status" value="1"/>
</dbReference>
<feature type="domain" description="Nucleoside phosphorylase" evidence="7">
    <location>
        <begin position="28"/>
        <end position="275"/>
    </location>
</feature>
<proteinExistence type="inferred from homology"/>
<name>A0A098G2W9_9GAMM</name>
<evidence type="ECO:0000256" key="3">
    <source>
        <dbReference type="ARBA" id="ARBA00022676"/>
    </source>
</evidence>
<dbReference type="PIRSF" id="PIRSF000477">
    <property type="entry name" value="PurNPase"/>
    <property type="match status" value="1"/>
</dbReference>
<dbReference type="GO" id="GO:0005737">
    <property type="term" value="C:cytoplasm"/>
    <property type="evidence" value="ECO:0007669"/>
    <property type="project" value="TreeGrafter"/>
</dbReference>
<organism evidence="8 9">
    <name type="scientific">Legionella fallonii LLAP-10</name>
    <dbReference type="NCBI Taxonomy" id="1212491"/>
    <lineage>
        <taxon>Bacteria</taxon>
        <taxon>Pseudomonadati</taxon>
        <taxon>Pseudomonadota</taxon>
        <taxon>Gammaproteobacteria</taxon>
        <taxon>Legionellales</taxon>
        <taxon>Legionellaceae</taxon>
        <taxon>Legionella</taxon>
    </lineage>
</organism>
<evidence type="ECO:0000259" key="7">
    <source>
        <dbReference type="Pfam" id="PF01048"/>
    </source>
</evidence>
<dbReference type="SUPFAM" id="SSF53167">
    <property type="entry name" value="Purine and uridine phosphorylases"/>
    <property type="match status" value="1"/>
</dbReference>
<evidence type="ECO:0000256" key="4">
    <source>
        <dbReference type="ARBA" id="ARBA00022679"/>
    </source>
</evidence>
<feature type="binding site" evidence="6">
    <location>
        <position position="218"/>
    </location>
    <ligand>
        <name>phosphate</name>
        <dbReference type="ChEBI" id="CHEBI:43474"/>
    </ligand>
</feature>
<dbReference type="HOGENOM" id="CLU_054456_1_0_6"/>
<dbReference type="EC" id="2.4.2.1" evidence="5"/>
<accession>A0A098G2W9</accession>
<dbReference type="KEGG" id="lfa:LFA_1382"/>
<comment type="similarity">
    <text evidence="2 5">Belongs to the PNP/MTAP phosphorylase family.</text>
</comment>
<feature type="binding site" evidence="6">
    <location>
        <position position="199"/>
    </location>
    <ligand>
        <name>a purine D-ribonucleoside</name>
        <dbReference type="ChEBI" id="CHEBI:142355"/>
    </ligand>
</feature>
<evidence type="ECO:0000256" key="1">
    <source>
        <dbReference type="ARBA" id="ARBA00005058"/>
    </source>
</evidence>
<sequence>MTNPITKNTYPYLAADHIKKLLPSFKPTVGVVLGSGLGKFAEELEDSVSIDYDQLPGFPKVTVEGHGGKLILGYCNGVGVVCLQGRAHTYEGLENYEVVKTYVRTLKVLGCNYFIATNASGSLREEVGPGELMLITDHINLQPSNPLIGPNDDEFGPRFYPLDNAYDKTMRTELLATAQNNGIRLSEGVYISVLGPHYETAAEIRAFKILGADAVGMSTVPEVLVANHCGMNVAVIAMITNYATGLAQTSHSHDAVVKMASSAAEKLNTLMKQYIIGLA</sequence>
<comment type="function">
    <text evidence="5">The purine nucleoside phosphorylases catalyze the phosphorolytic breakdown of the N-glycosidic bond in the beta-(deoxy)ribonucleoside molecules, with the formation of the corresponding free purine bases and pentose-1-phosphate.</text>
</comment>
<dbReference type="PANTHER" id="PTHR11904">
    <property type="entry name" value="METHYLTHIOADENOSINE/PURINE NUCLEOSIDE PHOSPHORYLASE"/>
    <property type="match status" value="1"/>
</dbReference>
<feature type="binding site" evidence="6">
    <location>
        <position position="35"/>
    </location>
    <ligand>
        <name>phosphate</name>
        <dbReference type="ChEBI" id="CHEBI:43474"/>
    </ligand>
</feature>
<dbReference type="Proteomes" id="UP000032430">
    <property type="component" value="Chromosome I"/>
</dbReference>
<dbReference type="RefSeq" id="WP_045095413.1">
    <property type="nucleotide sequence ID" value="NZ_LN614827.1"/>
</dbReference>
<protein>
    <recommendedName>
        <fullName evidence="5">Purine nucleoside phosphorylase</fullName>
        <ecNumber evidence="5">2.4.2.1</ecNumber>
    </recommendedName>
    <alternativeName>
        <fullName evidence="5">Inosine-guanosine phosphorylase</fullName>
    </alternativeName>
</protein>
<dbReference type="UniPathway" id="UPA00606"/>
<dbReference type="OrthoDB" id="1523230at2"/>
<evidence type="ECO:0000313" key="8">
    <source>
        <dbReference type="EMBL" id="CEG56803.1"/>
    </source>
</evidence>
<feature type="binding site" evidence="6">
    <location>
        <begin position="86"/>
        <end position="88"/>
    </location>
    <ligand>
        <name>phosphate</name>
        <dbReference type="ChEBI" id="CHEBI:43474"/>
    </ligand>
</feature>
<dbReference type="GO" id="GO:0009116">
    <property type="term" value="P:nucleoside metabolic process"/>
    <property type="evidence" value="ECO:0007669"/>
    <property type="project" value="InterPro"/>
</dbReference>
<evidence type="ECO:0000256" key="5">
    <source>
        <dbReference type="PIRNR" id="PIRNR000477"/>
    </source>
</evidence>
<dbReference type="PANTHER" id="PTHR11904:SF9">
    <property type="entry name" value="PURINE NUCLEOSIDE PHOSPHORYLASE-RELATED"/>
    <property type="match status" value="1"/>
</dbReference>
<keyword evidence="9" id="KW-1185">Reference proteome</keyword>
<gene>
    <name evidence="8" type="primary">xapA</name>
    <name evidence="8" type="ORF">LFA_1382</name>
</gene>